<name>A0A8S3JUN8_9BILA</name>
<proteinExistence type="predicted"/>
<comment type="caution">
    <text evidence="2">The sequence shown here is derived from an EMBL/GenBank/DDBJ whole genome shotgun (WGS) entry which is preliminary data.</text>
</comment>
<organism evidence="2 4">
    <name type="scientific">Rotaria magnacalcarata</name>
    <dbReference type="NCBI Taxonomy" id="392030"/>
    <lineage>
        <taxon>Eukaryota</taxon>
        <taxon>Metazoa</taxon>
        <taxon>Spiralia</taxon>
        <taxon>Gnathifera</taxon>
        <taxon>Rotifera</taxon>
        <taxon>Eurotatoria</taxon>
        <taxon>Bdelloidea</taxon>
        <taxon>Philodinida</taxon>
        <taxon>Philodinidae</taxon>
        <taxon>Rotaria</taxon>
    </lineage>
</organism>
<dbReference type="EMBL" id="CAJOBJ010381458">
    <property type="protein sequence ID" value="CAF5227577.1"/>
    <property type="molecule type" value="Genomic_DNA"/>
</dbReference>
<feature type="non-terminal residue" evidence="2">
    <location>
        <position position="1"/>
    </location>
</feature>
<dbReference type="Proteomes" id="UP000676336">
    <property type="component" value="Unassembled WGS sequence"/>
</dbReference>
<gene>
    <name evidence="3" type="ORF">GIL414_LOCUS87710</name>
    <name evidence="2" type="ORF">SMN809_LOCUS82273</name>
</gene>
<dbReference type="Pfam" id="PF02493">
    <property type="entry name" value="MORN"/>
    <property type="match status" value="1"/>
</dbReference>
<evidence type="ECO:0000313" key="2">
    <source>
        <dbReference type="EMBL" id="CAF5221270.1"/>
    </source>
</evidence>
<dbReference type="EMBL" id="CAJOBI010351137">
    <property type="protein sequence ID" value="CAF5221270.1"/>
    <property type="molecule type" value="Genomic_DNA"/>
</dbReference>
<dbReference type="AlphaFoldDB" id="A0A8S3JUN8"/>
<accession>A0A8S3JUN8</accession>
<reference evidence="2" key="1">
    <citation type="submission" date="2021-02" db="EMBL/GenBank/DDBJ databases">
        <authorList>
            <person name="Nowell W R."/>
        </authorList>
    </citation>
    <scope>NUCLEOTIDE SEQUENCE</scope>
</reference>
<keyword evidence="1" id="KW-0677">Repeat</keyword>
<evidence type="ECO:0000256" key="1">
    <source>
        <dbReference type="ARBA" id="ARBA00022737"/>
    </source>
</evidence>
<dbReference type="InterPro" id="IPR003409">
    <property type="entry name" value="MORN"/>
</dbReference>
<sequence>DQYMGSFENNMKSGMGVQVWPNGIQPFDQTGLIKRVNSCWGSLNVTRSMD</sequence>
<evidence type="ECO:0000313" key="3">
    <source>
        <dbReference type="EMBL" id="CAF5227577.1"/>
    </source>
</evidence>
<dbReference type="Proteomes" id="UP000681720">
    <property type="component" value="Unassembled WGS sequence"/>
</dbReference>
<evidence type="ECO:0000313" key="4">
    <source>
        <dbReference type="Proteomes" id="UP000676336"/>
    </source>
</evidence>
<dbReference type="SMART" id="SM00698">
    <property type="entry name" value="MORN"/>
    <property type="match status" value="1"/>
</dbReference>
<protein>
    <submittedName>
        <fullName evidence="2">Uncharacterized protein</fullName>
    </submittedName>
</protein>